<dbReference type="GO" id="GO:0003700">
    <property type="term" value="F:DNA-binding transcription factor activity"/>
    <property type="evidence" value="ECO:0007669"/>
    <property type="project" value="InterPro"/>
</dbReference>
<evidence type="ECO:0000313" key="7">
    <source>
        <dbReference type="Proteomes" id="UP000186455"/>
    </source>
</evidence>
<protein>
    <submittedName>
        <fullName evidence="6">AraC family transcriptional regulator</fullName>
    </submittedName>
</protein>
<organism evidence="6 7">
    <name type="scientific">Streptomyces uncialis</name>
    <dbReference type="NCBI Taxonomy" id="1048205"/>
    <lineage>
        <taxon>Bacteria</taxon>
        <taxon>Bacillati</taxon>
        <taxon>Actinomycetota</taxon>
        <taxon>Actinomycetes</taxon>
        <taxon>Kitasatosporales</taxon>
        <taxon>Streptomycetaceae</taxon>
        <taxon>Streptomyces</taxon>
    </lineage>
</organism>
<dbReference type="PANTHER" id="PTHR46796:SF13">
    <property type="entry name" value="HTH-TYPE TRANSCRIPTIONAL ACTIVATOR RHAS"/>
    <property type="match status" value="1"/>
</dbReference>
<dbReference type="Pfam" id="PF12852">
    <property type="entry name" value="Cupin_6"/>
    <property type="match status" value="1"/>
</dbReference>
<dbReference type="InterPro" id="IPR032783">
    <property type="entry name" value="AraC_lig"/>
</dbReference>
<dbReference type="AlphaFoldDB" id="A0A1Q4V8Q9"/>
<dbReference type="InterPro" id="IPR009057">
    <property type="entry name" value="Homeodomain-like_sf"/>
</dbReference>
<gene>
    <name evidence="6" type="ORF">AB852_15945</name>
</gene>
<evidence type="ECO:0000256" key="2">
    <source>
        <dbReference type="ARBA" id="ARBA00023125"/>
    </source>
</evidence>
<accession>A0A1Q4V8Q9</accession>
<feature type="compositionally biased region" description="Basic and acidic residues" evidence="4">
    <location>
        <begin position="302"/>
        <end position="316"/>
    </location>
</feature>
<dbReference type="InterPro" id="IPR050204">
    <property type="entry name" value="AraC_XylS_family_regulators"/>
</dbReference>
<evidence type="ECO:0000256" key="4">
    <source>
        <dbReference type="SAM" id="MobiDB-lite"/>
    </source>
</evidence>
<dbReference type="RefSeq" id="WP_073788686.1">
    <property type="nucleotide sequence ID" value="NZ_CP109290.1"/>
</dbReference>
<dbReference type="SUPFAM" id="SSF46689">
    <property type="entry name" value="Homeodomain-like"/>
    <property type="match status" value="2"/>
</dbReference>
<sequence length="322" mass="34441">MDALADLLHGTSARGAVFGRSVLDPPWSLRFVGGAPLSLMTMLSGTAWVLPESAGPVRVEPGDLVVVTGSAPHTVADTPTTAPDIEVHGPDRCVTAGGVDVTGDVRLDLRTCGERYEGSAMLLTGMYRGGGEVGDRLLRALPPVLRVPAADRHRPMLDLVAAEVARAEPGQQVVIDRMLDLLLVHTLRAWFARPEARAPGWYRALGDPVVGEVLRLMHDDPARPWTVRALAEKAGVSRSALGHRFTTLVGEPPMAYLAGWRVSLASDLLRTTDATVASVARRVGYADAFALSTAFKRIRGIRPTDHRRAAPPDTRDLPAAPS</sequence>
<keyword evidence="2" id="KW-0238">DNA-binding</keyword>
<feature type="region of interest" description="Disordered" evidence="4">
    <location>
        <begin position="302"/>
        <end position="322"/>
    </location>
</feature>
<dbReference type="InterPro" id="IPR018060">
    <property type="entry name" value="HTH_AraC"/>
</dbReference>
<keyword evidence="7" id="KW-1185">Reference proteome</keyword>
<keyword evidence="3" id="KW-0804">Transcription</keyword>
<dbReference type="GO" id="GO:0043565">
    <property type="term" value="F:sequence-specific DNA binding"/>
    <property type="evidence" value="ECO:0007669"/>
    <property type="project" value="InterPro"/>
</dbReference>
<dbReference type="EMBL" id="LFBV01000003">
    <property type="protein sequence ID" value="OKH94120.1"/>
    <property type="molecule type" value="Genomic_DNA"/>
</dbReference>
<proteinExistence type="predicted"/>
<comment type="caution">
    <text evidence="6">The sequence shown here is derived from an EMBL/GenBank/DDBJ whole genome shotgun (WGS) entry which is preliminary data.</text>
</comment>
<dbReference type="Gene3D" id="1.10.10.60">
    <property type="entry name" value="Homeodomain-like"/>
    <property type="match status" value="2"/>
</dbReference>
<dbReference type="PANTHER" id="PTHR46796">
    <property type="entry name" value="HTH-TYPE TRANSCRIPTIONAL ACTIVATOR RHAS-RELATED"/>
    <property type="match status" value="1"/>
</dbReference>
<feature type="domain" description="HTH araC/xylS-type" evidence="5">
    <location>
        <begin position="211"/>
        <end position="309"/>
    </location>
</feature>
<dbReference type="SMART" id="SM00342">
    <property type="entry name" value="HTH_ARAC"/>
    <property type="match status" value="1"/>
</dbReference>
<dbReference type="STRING" id="1048205.AB852_15945"/>
<evidence type="ECO:0000259" key="5">
    <source>
        <dbReference type="PROSITE" id="PS01124"/>
    </source>
</evidence>
<evidence type="ECO:0000256" key="1">
    <source>
        <dbReference type="ARBA" id="ARBA00023015"/>
    </source>
</evidence>
<dbReference type="PROSITE" id="PS01124">
    <property type="entry name" value="HTH_ARAC_FAMILY_2"/>
    <property type="match status" value="1"/>
</dbReference>
<evidence type="ECO:0000313" key="6">
    <source>
        <dbReference type="EMBL" id="OKH94120.1"/>
    </source>
</evidence>
<keyword evidence="1" id="KW-0805">Transcription regulation</keyword>
<evidence type="ECO:0000256" key="3">
    <source>
        <dbReference type="ARBA" id="ARBA00023163"/>
    </source>
</evidence>
<name>A0A1Q4V8Q9_9ACTN</name>
<dbReference type="Pfam" id="PF12833">
    <property type="entry name" value="HTH_18"/>
    <property type="match status" value="1"/>
</dbReference>
<reference evidence="6 7" key="1">
    <citation type="submission" date="2015-06" db="EMBL/GenBank/DDBJ databases">
        <title>Cloning and characterization of the uncialamcin biosynthetic gene cluster.</title>
        <authorList>
            <person name="Yan X."/>
            <person name="Huang T."/>
            <person name="Ge H."/>
            <person name="Shen B."/>
        </authorList>
    </citation>
    <scope>NUCLEOTIDE SEQUENCE [LARGE SCALE GENOMIC DNA]</scope>
    <source>
        <strain evidence="6 7">DCA2648</strain>
    </source>
</reference>
<dbReference type="Proteomes" id="UP000186455">
    <property type="component" value="Unassembled WGS sequence"/>
</dbReference>